<evidence type="ECO:0000259" key="3">
    <source>
        <dbReference type="Pfam" id="PF05065"/>
    </source>
</evidence>
<organism evidence="4 5">
    <name type="scientific">Microbacterium phage Peppino</name>
    <dbReference type="NCBI Taxonomy" id="2079589"/>
    <lineage>
        <taxon>Viruses</taxon>
        <taxon>Duplodnaviria</taxon>
        <taxon>Heunggongvirae</taxon>
        <taxon>Uroviricota</taxon>
        <taxon>Caudoviricetes</taxon>
        <taxon>Ilzatvirus</taxon>
        <taxon>Ilzatvirus hamlet</taxon>
    </lineage>
</organism>
<evidence type="ECO:0000313" key="5">
    <source>
        <dbReference type="Proteomes" id="UP000241746"/>
    </source>
</evidence>
<evidence type="ECO:0000313" key="4">
    <source>
        <dbReference type="EMBL" id="AUX83156.1"/>
    </source>
</evidence>
<accession>A0A2L0HN93</accession>
<dbReference type="Gene3D" id="3.30.2400.10">
    <property type="entry name" value="Major capsid protein gp5"/>
    <property type="match status" value="1"/>
</dbReference>
<dbReference type="GO" id="GO:0044423">
    <property type="term" value="C:virion component"/>
    <property type="evidence" value="ECO:0007669"/>
    <property type="project" value="UniProtKB-KW"/>
</dbReference>
<dbReference type="SUPFAM" id="SSF56563">
    <property type="entry name" value="Major capsid protein gp5"/>
    <property type="match status" value="1"/>
</dbReference>
<dbReference type="Pfam" id="PF05065">
    <property type="entry name" value="Phage_capsid"/>
    <property type="match status" value="1"/>
</dbReference>
<name>A0A2L0HN93_9CAUD</name>
<sequence length="330" mass="35615">MADISRADALALLATQELDSIIKPETQSSAALSAFRTTRMSAGVTRQPVLASLPTAGWVTDSNSSDASGVKPTSKVTWGNKELIAEEMAVIIPVHENTIADSKFDLWGEVRPLVAQEFGRVLDDAVFFGINKPATWLDPALVPGAIAAENYIVEGFLPDGTASIDLADDINEAFGLVEDDEFDVNVAFTGRFLRRRLRGLRDADNAPIYLDALRSDGNTASVYGQDLHYIKNGGWHRDEALMLVGDRDKVVIGIREDVQVKLLDQATLGTGVNQINLAERDMVALRFKFRVAFATAYSTARIGGSASDYPFAVITPTDPVDADGVPATDV</sequence>
<dbReference type="InterPro" id="IPR054612">
    <property type="entry name" value="Phage_capsid-like_C"/>
</dbReference>
<gene>
    <name evidence="4" type="primary">6</name>
    <name evidence="4" type="ORF">PBI_PEPPINO_6</name>
</gene>
<dbReference type="EMBL" id="MG839024">
    <property type="protein sequence ID" value="AUX83156.1"/>
    <property type="molecule type" value="Genomic_DNA"/>
</dbReference>
<dbReference type="NCBIfam" id="TIGR01554">
    <property type="entry name" value="major_cap_HK97"/>
    <property type="match status" value="1"/>
</dbReference>
<comment type="subcellular location">
    <subcellularLocation>
        <location evidence="1">Virion</location>
    </subcellularLocation>
</comment>
<protein>
    <submittedName>
        <fullName evidence="4">Major capsid protein</fullName>
    </submittedName>
</protein>
<reference evidence="4 5" key="1">
    <citation type="submission" date="2018-01" db="EMBL/GenBank/DDBJ databases">
        <authorList>
            <person name="Aull H.G."/>
            <person name="Gentile G.M."/>
            <person name="Garlena R.A."/>
            <person name="Russell D.A."/>
            <person name="Pope W.H."/>
            <person name="Jacobs-Sera D."/>
            <person name="Hatfull G.F."/>
        </authorList>
    </citation>
    <scope>NUCLEOTIDE SEQUENCE [LARGE SCALE GENOMIC DNA]</scope>
</reference>
<proteinExistence type="predicted"/>
<dbReference type="Proteomes" id="UP000241746">
    <property type="component" value="Genome"/>
</dbReference>
<feature type="domain" description="Phage capsid-like C-terminal" evidence="3">
    <location>
        <begin position="19"/>
        <end position="298"/>
    </location>
</feature>
<evidence type="ECO:0000256" key="2">
    <source>
        <dbReference type="ARBA" id="ARBA00022844"/>
    </source>
</evidence>
<dbReference type="InterPro" id="IPR024455">
    <property type="entry name" value="Phage_capsid"/>
</dbReference>
<evidence type="ECO:0000256" key="1">
    <source>
        <dbReference type="ARBA" id="ARBA00004328"/>
    </source>
</evidence>
<keyword evidence="2" id="KW-0946">Virion</keyword>